<dbReference type="Gene3D" id="3.30.160.100">
    <property type="entry name" value="Ribosome hibernation promotion factor-like"/>
    <property type="match status" value="1"/>
</dbReference>
<dbReference type="GO" id="GO:0022627">
    <property type="term" value="C:cytosolic small ribosomal subunit"/>
    <property type="evidence" value="ECO:0007669"/>
    <property type="project" value="TreeGrafter"/>
</dbReference>
<accession>B9XGM0</accession>
<evidence type="ECO:0000256" key="3">
    <source>
        <dbReference type="ARBA" id="ARBA00041148"/>
    </source>
</evidence>
<keyword evidence="5" id="KW-0687">Ribonucleoprotein</keyword>
<dbReference type="GO" id="GO:0045900">
    <property type="term" value="P:negative regulation of translational elongation"/>
    <property type="evidence" value="ECO:0007669"/>
    <property type="project" value="TreeGrafter"/>
</dbReference>
<protein>
    <recommendedName>
        <fullName evidence="3">Ribosome hibernation promoting factor</fullName>
    </recommendedName>
</protein>
<name>B9XGM0_PEDPL</name>
<dbReference type="InterPro" id="IPR003489">
    <property type="entry name" value="RHF/RaiA"/>
</dbReference>
<gene>
    <name evidence="5" type="ORF">Cflav_PD3788</name>
</gene>
<dbReference type="SUPFAM" id="SSF69754">
    <property type="entry name" value="Ribosome binding protein Y (YfiA homologue)"/>
    <property type="match status" value="1"/>
</dbReference>
<dbReference type="Pfam" id="PF02482">
    <property type="entry name" value="Ribosomal_S30AE"/>
    <property type="match status" value="1"/>
</dbReference>
<dbReference type="InterPro" id="IPR036567">
    <property type="entry name" value="RHF-like"/>
</dbReference>
<dbReference type="InterPro" id="IPR050574">
    <property type="entry name" value="HPF/YfiA_ribosome-assoc"/>
</dbReference>
<feature type="compositionally biased region" description="Basic residues" evidence="4">
    <location>
        <begin position="91"/>
        <end position="110"/>
    </location>
</feature>
<dbReference type="CDD" id="cd00552">
    <property type="entry name" value="RaiA"/>
    <property type="match status" value="1"/>
</dbReference>
<dbReference type="NCBIfam" id="TIGR00741">
    <property type="entry name" value="yfiA"/>
    <property type="match status" value="1"/>
</dbReference>
<reference evidence="5 6" key="1">
    <citation type="journal article" date="2011" name="J. Bacteriol.">
        <title>Genome sequence of 'Pedosphaera parvula' Ellin514, an aerobic Verrucomicrobial isolate from pasture soil.</title>
        <authorList>
            <person name="Kant R."/>
            <person name="van Passel M.W."/>
            <person name="Sangwan P."/>
            <person name="Palva A."/>
            <person name="Lucas S."/>
            <person name="Copeland A."/>
            <person name="Lapidus A."/>
            <person name="Glavina Del Rio T."/>
            <person name="Dalin E."/>
            <person name="Tice H."/>
            <person name="Bruce D."/>
            <person name="Goodwin L."/>
            <person name="Pitluck S."/>
            <person name="Chertkov O."/>
            <person name="Larimer F.W."/>
            <person name="Land M.L."/>
            <person name="Hauser L."/>
            <person name="Brettin T.S."/>
            <person name="Detter J.C."/>
            <person name="Han S."/>
            <person name="de Vos W.M."/>
            <person name="Janssen P.H."/>
            <person name="Smidt H."/>
        </authorList>
    </citation>
    <scope>NUCLEOTIDE SEQUENCE [LARGE SCALE GENOMIC DNA]</scope>
    <source>
        <strain evidence="5 6">Ellin514</strain>
    </source>
</reference>
<keyword evidence="5" id="KW-0689">Ribosomal protein</keyword>
<dbReference type="GO" id="GO:0043024">
    <property type="term" value="F:ribosomal small subunit binding"/>
    <property type="evidence" value="ECO:0007669"/>
    <property type="project" value="TreeGrafter"/>
</dbReference>
<proteinExistence type="predicted"/>
<dbReference type="AlphaFoldDB" id="B9XGM0"/>
<evidence type="ECO:0000256" key="1">
    <source>
        <dbReference type="ARBA" id="ARBA00022845"/>
    </source>
</evidence>
<comment type="subunit">
    <text evidence="2">Associates exclusively with 100S ribosomes, which are dimers of 70S ribosomes.</text>
</comment>
<dbReference type="EMBL" id="ABOX02000012">
    <property type="protein sequence ID" value="EEF61071.1"/>
    <property type="molecule type" value="Genomic_DNA"/>
</dbReference>
<dbReference type="PANTHER" id="PTHR33231">
    <property type="entry name" value="30S RIBOSOMAL PROTEIN"/>
    <property type="match status" value="1"/>
</dbReference>
<evidence type="ECO:0000256" key="2">
    <source>
        <dbReference type="ARBA" id="ARBA00038695"/>
    </source>
</evidence>
<dbReference type="STRING" id="320771.Cflav_PD3788"/>
<keyword evidence="1" id="KW-0810">Translation regulation</keyword>
<feature type="region of interest" description="Disordered" evidence="4">
    <location>
        <begin position="90"/>
        <end position="117"/>
    </location>
</feature>
<dbReference type="Proteomes" id="UP000003688">
    <property type="component" value="Unassembled WGS sequence"/>
</dbReference>
<evidence type="ECO:0000256" key="4">
    <source>
        <dbReference type="SAM" id="MobiDB-lite"/>
    </source>
</evidence>
<organism evidence="5 6">
    <name type="scientific">Pedosphaera parvula (strain Ellin514)</name>
    <dbReference type="NCBI Taxonomy" id="320771"/>
    <lineage>
        <taxon>Bacteria</taxon>
        <taxon>Pseudomonadati</taxon>
        <taxon>Verrucomicrobiota</taxon>
        <taxon>Pedosphaerae</taxon>
        <taxon>Pedosphaerales</taxon>
        <taxon>Pedosphaeraceae</taxon>
        <taxon>Pedosphaera</taxon>
    </lineage>
</organism>
<dbReference type="PANTHER" id="PTHR33231:SF1">
    <property type="entry name" value="30S RIBOSOMAL PROTEIN"/>
    <property type="match status" value="1"/>
</dbReference>
<evidence type="ECO:0000313" key="5">
    <source>
        <dbReference type="EMBL" id="EEF61071.1"/>
    </source>
</evidence>
<evidence type="ECO:0000313" key="6">
    <source>
        <dbReference type="Proteomes" id="UP000003688"/>
    </source>
</evidence>
<comment type="caution">
    <text evidence="5">The sequence shown here is derived from an EMBL/GenBank/DDBJ whole genome shotgun (WGS) entry which is preliminary data.</text>
</comment>
<keyword evidence="6" id="KW-1185">Reference proteome</keyword>
<sequence>MKLILTTHNLTLTQAIENHILSRIDKLEHFDRFAINARVTLDHDSTKAVNRQFKCSMRLAVPGPDLFAEDSEGDMYAAIDLVTKKIEQQIRKRQSKHKARKHTVASRTKRSRQEAEI</sequence>